<dbReference type="EMBL" id="KZ996007">
    <property type="protein sequence ID" value="RKO89579.1"/>
    <property type="molecule type" value="Genomic_DNA"/>
</dbReference>
<feature type="region of interest" description="Disordered" evidence="1">
    <location>
        <begin position="111"/>
        <end position="155"/>
    </location>
</feature>
<feature type="region of interest" description="Disordered" evidence="1">
    <location>
        <begin position="1"/>
        <end position="24"/>
    </location>
</feature>
<gene>
    <name evidence="2" type="ORF">BDK51DRAFT_43310</name>
</gene>
<proteinExistence type="predicted"/>
<evidence type="ECO:0000256" key="1">
    <source>
        <dbReference type="SAM" id="MobiDB-lite"/>
    </source>
</evidence>
<reference evidence="3" key="1">
    <citation type="journal article" date="2018" name="Nat. Microbiol.">
        <title>Leveraging single-cell genomics to expand the fungal tree of life.</title>
        <authorList>
            <person name="Ahrendt S.R."/>
            <person name="Quandt C.A."/>
            <person name="Ciobanu D."/>
            <person name="Clum A."/>
            <person name="Salamov A."/>
            <person name="Andreopoulos B."/>
            <person name="Cheng J.F."/>
            <person name="Woyke T."/>
            <person name="Pelin A."/>
            <person name="Henrissat B."/>
            <person name="Reynolds N.K."/>
            <person name="Benny G.L."/>
            <person name="Smith M.E."/>
            <person name="James T.Y."/>
            <person name="Grigoriev I.V."/>
        </authorList>
    </citation>
    <scope>NUCLEOTIDE SEQUENCE [LARGE SCALE GENOMIC DNA]</scope>
</reference>
<evidence type="ECO:0000313" key="2">
    <source>
        <dbReference type="EMBL" id="RKO89579.1"/>
    </source>
</evidence>
<protein>
    <submittedName>
        <fullName evidence="2">Uncharacterized protein</fullName>
    </submittedName>
</protein>
<evidence type="ECO:0000313" key="3">
    <source>
        <dbReference type="Proteomes" id="UP000269721"/>
    </source>
</evidence>
<sequence length="376" mass="40962">MPDMPLASSWGGWGNEENHPARGFNGQKWEQAVGKCHLFSLTSPIKISVGSVPREVPRISCPPQHRSPDGEIVGPNLPQLEEIASPKLISSGNHAALLLENTQVFSKLATLPKSAADPQTNKKKAKPNLQSDRTARTGGGPSGAISRRKRERQLPYLPYSPPPEQSFLASSTPLRALLPVSTTKAPSTPPFPRPNVRRTTARRDHRYTCLSPLQTTPTEILSPPPGLCISSRQSRKLRRLSDCQALPQPPFRLPGLPQMGARSLRTHLDRRKEHRSPHHLEGPRAEALLLVSYRADVGASRRGLEVFSATAVRVADADSNRSGNAGRNHCRIRGPVLKSAEEGNDNEGKRKAGDDNDGAALALRYGFDFPAVVRGP</sequence>
<dbReference type="Proteomes" id="UP000269721">
    <property type="component" value="Unassembled WGS sequence"/>
</dbReference>
<dbReference type="AlphaFoldDB" id="A0A4P9WAF9"/>
<name>A0A4P9WAF9_9FUNG</name>
<feature type="region of interest" description="Disordered" evidence="1">
    <location>
        <begin position="319"/>
        <end position="356"/>
    </location>
</feature>
<keyword evidence="3" id="KW-1185">Reference proteome</keyword>
<organism evidence="2 3">
    <name type="scientific">Blyttiomyces helicus</name>
    <dbReference type="NCBI Taxonomy" id="388810"/>
    <lineage>
        <taxon>Eukaryota</taxon>
        <taxon>Fungi</taxon>
        <taxon>Fungi incertae sedis</taxon>
        <taxon>Chytridiomycota</taxon>
        <taxon>Chytridiomycota incertae sedis</taxon>
        <taxon>Chytridiomycetes</taxon>
        <taxon>Chytridiomycetes incertae sedis</taxon>
        <taxon>Blyttiomyces</taxon>
    </lineage>
</organism>
<accession>A0A4P9WAF9</accession>